<dbReference type="Proteomes" id="UP000215214">
    <property type="component" value="Chromosome TJEJU"/>
</dbReference>
<dbReference type="KEGG" id="tje:TJEJU_0427"/>
<gene>
    <name evidence="2" type="ORF">TJEJU_0427</name>
</gene>
<dbReference type="Gene3D" id="2.80.10.50">
    <property type="match status" value="1"/>
</dbReference>
<evidence type="ECO:0000313" key="3">
    <source>
        <dbReference type="Proteomes" id="UP000215214"/>
    </source>
</evidence>
<dbReference type="OrthoDB" id="9805017at2"/>
<feature type="chain" id="PRO_5012037146" description="Secretion system C-terminal sorting domain-containing protein" evidence="1">
    <location>
        <begin position="20"/>
        <end position="481"/>
    </location>
</feature>
<evidence type="ECO:0008006" key="4">
    <source>
        <dbReference type="Google" id="ProtNLM"/>
    </source>
</evidence>
<organism evidence="2 3">
    <name type="scientific">Tenacibaculum jejuense</name>
    <dbReference type="NCBI Taxonomy" id="584609"/>
    <lineage>
        <taxon>Bacteria</taxon>
        <taxon>Pseudomonadati</taxon>
        <taxon>Bacteroidota</taxon>
        <taxon>Flavobacteriia</taxon>
        <taxon>Flavobacteriales</taxon>
        <taxon>Flavobacteriaceae</taxon>
        <taxon>Tenacibaculum</taxon>
    </lineage>
</organism>
<proteinExistence type="predicted"/>
<name>A0A238U5B6_9FLAO</name>
<keyword evidence="1" id="KW-0732">Signal</keyword>
<keyword evidence="3" id="KW-1185">Reference proteome</keyword>
<protein>
    <recommendedName>
        <fullName evidence="4">Secretion system C-terminal sorting domain-containing protein</fullName>
    </recommendedName>
</protein>
<dbReference type="RefSeq" id="WP_095069086.1">
    <property type="nucleotide sequence ID" value="NZ_LT899436.1"/>
</dbReference>
<reference evidence="2 3" key="1">
    <citation type="submission" date="2017-07" db="EMBL/GenBank/DDBJ databases">
        <authorList>
            <person name="Sun Z.S."/>
            <person name="Albrecht U."/>
            <person name="Echele G."/>
            <person name="Lee C.C."/>
        </authorList>
    </citation>
    <scope>NUCLEOTIDE SEQUENCE [LARGE SCALE GENOMIC DNA]</scope>
    <source>
        <strain evidence="3">type strain: KCTC 22618</strain>
    </source>
</reference>
<dbReference type="EMBL" id="LT899436">
    <property type="protein sequence ID" value="SNR14225.1"/>
    <property type="molecule type" value="Genomic_DNA"/>
</dbReference>
<dbReference type="InterPro" id="IPR013431">
    <property type="entry name" value="Delta_60_rpt"/>
</dbReference>
<evidence type="ECO:0000256" key="1">
    <source>
        <dbReference type="SAM" id="SignalP"/>
    </source>
</evidence>
<sequence>MKKILFSFLLLNFSLNVFSQSIDIDNNYGDNGVTVISSKTTNDPTRSILLADGSLLMSVLKYNETTSSHESVIIKYTSQGEIDTSFGNNGIYTSDIDDDNGLDTFIDSNGNIFLTGQDFNLDKNFIVKVTPNGVNDTSFGNNGKKEIDPKYINLRYFFRDDYIYVGVNYSGATSSDQYGIKRLDLNGDFDTSFGSGGIISIDNFINEFYVTESNEFVIVGSDSSFSTLTISKHNTDGTLDTDFGTNGILFTGSGDTSGRYFTFNEAQNNLFMTIGNIGANTYSEIYKYNSNGELDNNFGTSGIKTVDNYYLTNLKLLNQSLYVLGIKFDTLDTQILSFNSVDASTNTNFADNGIFIEPTTFTQFAINLHLREDYLIVTGKNQYASDNVEHFSSKYTLVFSTASTKDIETQKIVFENPIKDIVEVKAALSKVNKLDIFALNGKLIKSSESNVIRTDELPNNVYILNSYLDNGNVVSHKIIKK</sequence>
<dbReference type="AlphaFoldDB" id="A0A238U5B6"/>
<evidence type="ECO:0000313" key="2">
    <source>
        <dbReference type="EMBL" id="SNR14225.1"/>
    </source>
</evidence>
<accession>A0A238U5B6</accession>
<dbReference type="NCBIfam" id="TIGR02608">
    <property type="entry name" value="delta_60_rpt"/>
    <property type="match status" value="5"/>
</dbReference>
<feature type="signal peptide" evidence="1">
    <location>
        <begin position="1"/>
        <end position="19"/>
    </location>
</feature>